<feature type="compositionally biased region" description="Low complexity" evidence="1">
    <location>
        <begin position="387"/>
        <end position="399"/>
    </location>
</feature>
<evidence type="ECO:0000256" key="2">
    <source>
        <dbReference type="SAM" id="Phobius"/>
    </source>
</evidence>
<dbReference type="Proteomes" id="UP000235388">
    <property type="component" value="Unassembled WGS sequence"/>
</dbReference>
<evidence type="ECO:0000256" key="1">
    <source>
        <dbReference type="SAM" id="MobiDB-lite"/>
    </source>
</evidence>
<name>A0A2N5SMT0_9BASI</name>
<evidence type="ECO:0000313" key="4">
    <source>
        <dbReference type="Proteomes" id="UP000235388"/>
    </source>
</evidence>
<proteinExistence type="predicted"/>
<keyword evidence="2" id="KW-0472">Membrane</keyword>
<feature type="non-terminal residue" evidence="3">
    <location>
        <position position="442"/>
    </location>
</feature>
<keyword evidence="2" id="KW-0812">Transmembrane</keyword>
<organism evidence="3 4">
    <name type="scientific">Puccinia coronata f. sp. avenae</name>
    <dbReference type="NCBI Taxonomy" id="200324"/>
    <lineage>
        <taxon>Eukaryota</taxon>
        <taxon>Fungi</taxon>
        <taxon>Dikarya</taxon>
        <taxon>Basidiomycota</taxon>
        <taxon>Pucciniomycotina</taxon>
        <taxon>Pucciniomycetes</taxon>
        <taxon>Pucciniales</taxon>
        <taxon>Pucciniaceae</taxon>
        <taxon>Puccinia</taxon>
    </lineage>
</organism>
<keyword evidence="4" id="KW-1185">Reference proteome</keyword>
<feature type="transmembrane region" description="Helical" evidence="2">
    <location>
        <begin position="191"/>
        <end position="215"/>
    </location>
</feature>
<sequence>MWVKINQPSGAIPAVGSTVDNPTRQPSQKLPSTIFAIPFPRPNQYHEANIEAHPYLLYTFPRSVYEKPPKDPVTGKPGKEKLVKKFERKWQQEVKEGRDMKKGRHKDAGRFKRSKGAVVRFAASTIQWLPNNVMEVLARLPPPRKIGKVSIIYPESVDMAWFNSAILNETRIEESFWDLLTDTKKKAKTRIALSGCLLPITLAIDIFVIIPLFIFEINLAYFVTLLNGSRKAKHFVETNKPASQTTSCEQVINPNFEFKAYPGKVPPLNHTPQKDIAADLIQIFKESLESNVTSRHVLDEDLVALDLDRALRKAAKEYFPYGPQARRGRSAARGAHQSLAAAQSRLLIKTRLREVASSTEICTFSASTCFPTEPSSSTSLPRFDLPTTRSIMDSTSSSSPIPDVEKNSAAKHADASTTGGAPTASDSKRKFADENLDPKEPK</sequence>
<gene>
    <name evidence="3" type="ORF">PCANC_12950</name>
</gene>
<protein>
    <submittedName>
        <fullName evidence="3">Uncharacterized protein</fullName>
    </submittedName>
</protein>
<feature type="compositionally biased region" description="Basic and acidic residues" evidence="1">
    <location>
        <begin position="426"/>
        <end position="442"/>
    </location>
</feature>
<feature type="region of interest" description="Disordered" evidence="1">
    <location>
        <begin position="369"/>
        <end position="442"/>
    </location>
</feature>
<evidence type="ECO:0000313" key="3">
    <source>
        <dbReference type="EMBL" id="PLW14540.1"/>
    </source>
</evidence>
<dbReference type="EMBL" id="PGCJ01000919">
    <property type="protein sequence ID" value="PLW14540.1"/>
    <property type="molecule type" value="Genomic_DNA"/>
</dbReference>
<comment type="caution">
    <text evidence="3">The sequence shown here is derived from an EMBL/GenBank/DDBJ whole genome shotgun (WGS) entry which is preliminary data.</text>
</comment>
<feature type="compositionally biased region" description="Polar residues" evidence="1">
    <location>
        <begin position="369"/>
        <end position="380"/>
    </location>
</feature>
<keyword evidence="2" id="KW-1133">Transmembrane helix</keyword>
<feature type="compositionally biased region" description="Basic and acidic residues" evidence="1">
    <location>
        <begin position="403"/>
        <end position="414"/>
    </location>
</feature>
<dbReference type="OrthoDB" id="3189033at2759"/>
<reference evidence="3 4" key="1">
    <citation type="submission" date="2017-11" db="EMBL/GenBank/DDBJ databases">
        <title>De novo assembly and phasing of dikaryotic genomes from two isolates of Puccinia coronata f. sp. avenae, the causal agent of oat crown rust.</title>
        <authorList>
            <person name="Miller M.E."/>
            <person name="Zhang Y."/>
            <person name="Omidvar V."/>
            <person name="Sperschneider J."/>
            <person name="Schwessinger B."/>
            <person name="Raley C."/>
            <person name="Palmer J.M."/>
            <person name="Garnica D."/>
            <person name="Upadhyaya N."/>
            <person name="Rathjen J."/>
            <person name="Taylor J.M."/>
            <person name="Park R.F."/>
            <person name="Dodds P.N."/>
            <person name="Hirsch C.D."/>
            <person name="Kianian S.F."/>
            <person name="Figueroa M."/>
        </authorList>
    </citation>
    <scope>NUCLEOTIDE SEQUENCE [LARGE SCALE GENOMIC DNA]</scope>
    <source>
        <strain evidence="3">12NC29</strain>
    </source>
</reference>
<dbReference type="AlphaFoldDB" id="A0A2N5SMT0"/>
<accession>A0A2N5SMT0</accession>